<evidence type="ECO:0000256" key="6">
    <source>
        <dbReference type="ARBA" id="ARBA00022605"/>
    </source>
</evidence>
<name>A0ABZ2C558_9PROT</name>
<reference evidence="17 18" key="1">
    <citation type="journal article" date="2024" name="Environ. Microbiol.">
        <title>Novel evolutionary insights on the interactions of the Holosporales (Alphaproteobacteria) with eukaryotic hosts from comparative genomics.</title>
        <authorList>
            <person name="Giovannini M."/>
            <person name="Petroni G."/>
            <person name="Castelli M."/>
        </authorList>
    </citation>
    <scope>NUCLEOTIDE SEQUENCE [LARGE SCALE GENOMIC DNA]</scope>
    <source>
        <strain evidence="17 18">US_Bl 15I1</strain>
    </source>
</reference>
<feature type="domain" description="Peptidase M20 dimerisation" evidence="16">
    <location>
        <begin position="175"/>
        <end position="281"/>
    </location>
</feature>
<evidence type="ECO:0000256" key="12">
    <source>
        <dbReference type="ARBA" id="ARBA00023285"/>
    </source>
</evidence>
<dbReference type="EC" id="3.5.1.18" evidence="4 15"/>
<evidence type="ECO:0000256" key="7">
    <source>
        <dbReference type="ARBA" id="ARBA00022723"/>
    </source>
</evidence>
<comment type="subunit">
    <text evidence="3 15">Homodimer.</text>
</comment>
<dbReference type="RefSeq" id="WP_331255693.1">
    <property type="nucleotide sequence ID" value="NZ_CP133270.1"/>
</dbReference>
<dbReference type="PANTHER" id="PTHR43808">
    <property type="entry name" value="ACETYLORNITHINE DEACETYLASE"/>
    <property type="match status" value="1"/>
</dbReference>
<dbReference type="Proteomes" id="UP001330434">
    <property type="component" value="Chromosome"/>
</dbReference>
<dbReference type="NCBIfam" id="TIGR01246">
    <property type="entry name" value="dapE_proteo"/>
    <property type="match status" value="1"/>
</dbReference>
<comment type="cofactor">
    <cofactor evidence="15">
        <name>Zn(2+)</name>
        <dbReference type="ChEBI" id="CHEBI:29105"/>
    </cofactor>
    <cofactor evidence="15">
        <name>Co(2+)</name>
        <dbReference type="ChEBI" id="CHEBI:48828"/>
    </cofactor>
    <text evidence="15">Binds 2 Zn(2+) or Co(2+) ions per subunit.</text>
</comment>
<comment type="function">
    <text evidence="15">Catalyzes the hydrolysis of N-succinyl-L,L-diaminopimelic acid (SDAP), forming succinate and LL-2,6-diaminopimelate (DAP), an intermediate involved in the bacterial biosynthesis of lysine and meso-diaminopimelic acid, an essential component of bacterial cell walls.</text>
</comment>
<evidence type="ECO:0000256" key="3">
    <source>
        <dbReference type="ARBA" id="ARBA00011738"/>
    </source>
</evidence>
<evidence type="ECO:0000256" key="14">
    <source>
        <dbReference type="ARBA" id="ARBA00051301"/>
    </source>
</evidence>
<keyword evidence="18" id="KW-1185">Reference proteome</keyword>
<organism evidence="17 18">
    <name type="scientific">Candidatus Bealeia paramacronuclearis</name>
    <dbReference type="NCBI Taxonomy" id="1921001"/>
    <lineage>
        <taxon>Bacteria</taxon>
        <taxon>Pseudomonadati</taxon>
        <taxon>Pseudomonadota</taxon>
        <taxon>Alphaproteobacteria</taxon>
        <taxon>Holosporales</taxon>
        <taxon>Holosporaceae</taxon>
        <taxon>Candidatus Bealeia</taxon>
    </lineage>
</organism>
<dbReference type="SUPFAM" id="SSF55031">
    <property type="entry name" value="Bacterial exopeptidase dimerisation domain"/>
    <property type="match status" value="1"/>
</dbReference>
<evidence type="ECO:0000256" key="5">
    <source>
        <dbReference type="ARBA" id="ARBA00022391"/>
    </source>
</evidence>
<feature type="binding site" evidence="15">
    <location>
        <position position="100"/>
    </location>
    <ligand>
        <name>Zn(2+)</name>
        <dbReference type="ChEBI" id="CHEBI:29105"/>
        <label>2</label>
    </ligand>
</feature>
<evidence type="ECO:0000313" key="18">
    <source>
        <dbReference type="Proteomes" id="UP001330434"/>
    </source>
</evidence>
<feature type="binding site" evidence="15">
    <location>
        <position position="67"/>
    </location>
    <ligand>
        <name>Zn(2+)</name>
        <dbReference type="ChEBI" id="CHEBI:29105"/>
        <label>1</label>
    </ligand>
</feature>
<proteinExistence type="inferred from homology"/>
<keyword evidence="6 15" id="KW-0028">Amino-acid biosynthesis</keyword>
<evidence type="ECO:0000256" key="9">
    <source>
        <dbReference type="ARBA" id="ARBA00022833"/>
    </source>
</evidence>
<keyword evidence="10 15" id="KW-0220">Diaminopimelate biosynthesis</keyword>
<dbReference type="InterPro" id="IPR011650">
    <property type="entry name" value="Peptidase_M20_dimer"/>
</dbReference>
<keyword evidence="7 15" id="KW-0479">Metal-binding</keyword>
<dbReference type="InterPro" id="IPR002933">
    <property type="entry name" value="Peptidase_M20"/>
</dbReference>
<dbReference type="SUPFAM" id="SSF53187">
    <property type="entry name" value="Zn-dependent exopeptidases"/>
    <property type="match status" value="1"/>
</dbReference>
<accession>A0ABZ2C558</accession>
<dbReference type="Pfam" id="PF01546">
    <property type="entry name" value="Peptidase_M20"/>
    <property type="match status" value="1"/>
</dbReference>
<dbReference type="EMBL" id="CP133270">
    <property type="protein sequence ID" value="WVX66875.1"/>
    <property type="molecule type" value="Genomic_DNA"/>
</dbReference>
<keyword evidence="12 15" id="KW-0170">Cobalt</keyword>
<evidence type="ECO:0000256" key="13">
    <source>
        <dbReference type="ARBA" id="ARBA00031891"/>
    </source>
</evidence>
<evidence type="ECO:0000256" key="10">
    <source>
        <dbReference type="ARBA" id="ARBA00022915"/>
    </source>
</evidence>
<dbReference type="HAMAP" id="MF_01690">
    <property type="entry name" value="DapE"/>
    <property type="match status" value="1"/>
</dbReference>
<dbReference type="PANTHER" id="PTHR43808:SF31">
    <property type="entry name" value="N-ACETYL-L-CITRULLINE DEACETYLASE"/>
    <property type="match status" value="1"/>
</dbReference>
<feature type="binding site" evidence="15">
    <location>
        <position position="162"/>
    </location>
    <ligand>
        <name>Zn(2+)</name>
        <dbReference type="ChEBI" id="CHEBI:29105"/>
        <label>1</label>
    </ligand>
</feature>
<evidence type="ECO:0000256" key="4">
    <source>
        <dbReference type="ARBA" id="ARBA00011921"/>
    </source>
</evidence>
<dbReference type="InterPro" id="IPR050072">
    <property type="entry name" value="Peptidase_M20A"/>
</dbReference>
<comment type="catalytic activity">
    <reaction evidence="14 15">
        <text>N-succinyl-(2S,6S)-2,6-diaminopimelate + H2O = (2S,6S)-2,6-diaminopimelate + succinate</text>
        <dbReference type="Rhea" id="RHEA:22608"/>
        <dbReference type="ChEBI" id="CHEBI:15377"/>
        <dbReference type="ChEBI" id="CHEBI:30031"/>
        <dbReference type="ChEBI" id="CHEBI:57609"/>
        <dbReference type="ChEBI" id="CHEBI:58087"/>
        <dbReference type="EC" id="3.5.1.18"/>
    </reaction>
</comment>
<dbReference type="InterPro" id="IPR005941">
    <property type="entry name" value="DapE_proteobac"/>
</dbReference>
<evidence type="ECO:0000256" key="2">
    <source>
        <dbReference type="ARBA" id="ARBA00006746"/>
    </source>
</evidence>
<evidence type="ECO:0000256" key="15">
    <source>
        <dbReference type="HAMAP-Rule" id="MF_01690"/>
    </source>
</evidence>
<evidence type="ECO:0000256" key="11">
    <source>
        <dbReference type="ARBA" id="ARBA00023154"/>
    </source>
</evidence>
<feature type="active site" evidence="15">
    <location>
        <position position="69"/>
    </location>
</feature>
<sequence length="376" mass="41395">MTYDPVSLSQELIRCPSITPEEGGALVLLEKVLRNLGFECHRLDYGDVSNLYAKIGTGSPHFCFAGHTDVVPLGDASAWTHDPFSGQISEGKLWGRGTADMKCAIAAFVVAVERFLSQNAFQGSLSFLITGDEEKDAIHGTVKVLEWLKNRNDFPDACLIGEPTSQVQICDMIKIGRRGSVTGKLTCHGKQGHIAYPAFMDNPIPRLLKTLQVLLENPIDAGSDYFEPSRLEITSIDVGNKASNIIPNKVTAYFGVRINDLQTGEKIQTWIEDVCRETAGHHDLEITCHGDAFLTQDQDLIKLVSLAVQNVTGRVPELSTSGATTDGRFITHHCPVVECGLKEATMHQIDEHVEVGDIEILTAIYERILGQFFRQM</sequence>
<feature type="binding site" evidence="15">
    <location>
        <position position="134"/>
    </location>
    <ligand>
        <name>Zn(2+)</name>
        <dbReference type="ChEBI" id="CHEBI:29105"/>
        <label>2</label>
    </ligand>
</feature>
<feature type="binding site" evidence="15">
    <location>
        <position position="347"/>
    </location>
    <ligand>
        <name>Zn(2+)</name>
        <dbReference type="ChEBI" id="CHEBI:29105"/>
        <label>2</label>
    </ligand>
</feature>
<dbReference type="Gene3D" id="3.40.630.10">
    <property type="entry name" value="Zn peptidases"/>
    <property type="match status" value="2"/>
</dbReference>
<dbReference type="CDD" id="cd03891">
    <property type="entry name" value="M20_DapE_proteobac"/>
    <property type="match status" value="1"/>
</dbReference>
<feature type="active site" description="Proton acceptor" evidence="15">
    <location>
        <position position="133"/>
    </location>
</feature>
<keyword evidence="8 15" id="KW-0378">Hydrolase</keyword>
<dbReference type="InterPro" id="IPR036264">
    <property type="entry name" value="Bact_exopeptidase_dim_dom"/>
</dbReference>
<evidence type="ECO:0000256" key="1">
    <source>
        <dbReference type="ARBA" id="ARBA00005130"/>
    </source>
</evidence>
<dbReference type="Pfam" id="PF07687">
    <property type="entry name" value="M20_dimer"/>
    <property type="match status" value="1"/>
</dbReference>
<evidence type="ECO:0000256" key="8">
    <source>
        <dbReference type="ARBA" id="ARBA00022801"/>
    </source>
</evidence>
<keyword evidence="11 15" id="KW-0457">Lysine biosynthesis</keyword>
<evidence type="ECO:0000313" key="17">
    <source>
        <dbReference type="EMBL" id="WVX66875.1"/>
    </source>
</evidence>
<comment type="similarity">
    <text evidence="2 15">Belongs to the peptidase M20A family. DapE subfamily.</text>
</comment>
<evidence type="ECO:0000259" key="16">
    <source>
        <dbReference type="Pfam" id="PF07687"/>
    </source>
</evidence>
<gene>
    <name evidence="15" type="primary">dapE</name>
    <name evidence="17" type="ORF">Bealeia1_01064</name>
</gene>
<comment type="pathway">
    <text evidence="1 15">Amino-acid biosynthesis; L-lysine biosynthesis via DAP pathway; LL-2,6-diaminopimelate from (S)-tetrahydrodipicolinate (succinylase route): step 3/3.</text>
</comment>
<feature type="binding site" evidence="15">
    <location>
        <position position="100"/>
    </location>
    <ligand>
        <name>Zn(2+)</name>
        <dbReference type="ChEBI" id="CHEBI:29105"/>
        <label>1</label>
    </ligand>
</feature>
<protein>
    <recommendedName>
        <fullName evidence="5 15">Succinyl-diaminopimelate desuccinylase</fullName>
        <shortName evidence="15">SDAP desuccinylase</shortName>
        <ecNumber evidence="4 15">3.5.1.18</ecNumber>
    </recommendedName>
    <alternativeName>
        <fullName evidence="13 15">N-succinyl-LL-2,6-diaminoheptanedioate amidohydrolase</fullName>
    </alternativeName>
</protein>
<keyword evidence="9 15" id="KW-0862">Zinc</keyword>
<dbReference type="NCBIfam" id="NF009557">
    <property type="entry name" value="PRK13009.1"/>
    <property type="match status" value="1"/>
</dbReference>